<keyword evidence="2" id="KW-1185">Reference proteome</keyword>
<evidence type="ECO:0000313" key="1">
    <source>
        <dbReference type="EMBL" id="MBD8868838.1"/>
    </source>
</evidence>
<dbReference type="EMBL" id="JACYXZ010000001">
    <property type="protein sequence ID" value="MBD8868838.1"/>
    <property type="molecule type" value="Genomic_DNA"/>
</dbReference>
<reference evidence="1" key="1">
    <citation type="submission" date="2020-09" db="EMBL/GenBank/DDBJ databases">
        <title>Nocardioides sp. strain MJB4 16S ribosomal RNA gene Genome sequencing and assembly.</title>
        <authorList>
            <person name="Kim I."/>
        </authorList>
    </citation>
    <scope>NUCLEOTIDE SEQUENCE</scope>
    <source>
        <strain evidence="1">MJB4</strain>
    </source>
</reference>
<protein>
    <submittedName>
        <fullName evidence="1">Uncharacterized protein</fullName>
    </submittedName>
</protein>
<sequence length="69" mass="7339">MSKLPEIRRSELEAECAQLLPARETLSCQIGCVNVTNIVGVNIALAVNAASINSSANALAMQYLSSVQY</sequence>
<accession>A0A927K4M0</accession>
<organism evidence="1 2">
    <name type="scientific">Nocardioides donggukensis</name>
    <dbReference type="NCBI Taxonomy" id="2774019"/>
    <lineage>
        <taxon>Bacteria</taxon>
        <taxon>Bacillati</taxon>
        <taxon>Actinomycetota</taxon>
        <taxon>Actinomycetes</taxon>
        <taxon>Propionibacteriales</taxon>
        <taxon>Nocardioidaceae</taxon>
        <taxon>Nocardioides</taxon>
    </lineage>
</organism>
<dbReference type="AlphaFoldDB" id="A0A927K4M0"/>
<dbReference type="RefSeq" id="WP_192140795.1">
    <property type="nucleotide sequence ID" value="NZ_JACYXZ010000001.1"/>
</dbReference>
<name>A0A927K4M0_9ACTN</name>
<comment type="caution">
    <text evidence="1">The sequence shown here is derived from an EMBL/GenBank/DDBJ whole genome shotgun (WGS) entry which is preliminary data.</text>
</comment>
<proteinExistence type="predicted"/>
<gene>
    <name evidence="1" type="ORF">IE331_04290</name>
</gene>
<evidence type="ECO:0000313" key="2">
    <source>
        <dbReference type="Proteomes" id="UP000616839"/>
    </source>
</evidence>
<dbReference type="Proteomes" id="UP000616839">
    <property type="component" value="Unassembled WGS sequence"/>
</dbReference>